<accession>A0A241Q0X5</accession>
<evidence type="ECO:0000313" key="3">
    <source>
        <dbReference type="EMBL" id="ASG28451.1"/>
    </source>
</evidence>
<dbReference type="InterPro" id="IPR023825">
    <property type="entry name" value="CRISPR-assoc_RAMP_BGP1436"/>
</dbReference>
<proteinExistence type="predicted"/>
<dbReference type="RefSeq" id="WP_032887715.1">
    <property type="nucleotide sequence ID" value="NZ_CP022123.1"/>
</dbReference>
<dbReference type="EMBL" id="CP022123">
    <property type="protein sequence ID" value="ASG28451.1"/>
    <property type="molecule type" value="Genomic_DNA"/>
</dbReference>
<reference evidence="3 4" key="1">
    <citation type="submission" date="2017-06" db="EMBL/GenBank/DDBJ databases">
        <title>Genome sequencing of Fusobacterium nucleatum subsp. polymorphum KCOM 1275 (=ChDC F310).</title>
        <authorList>
            <person name="Kook J.-K."/>
            <person name="Park S.-N."/>
            <person name="Lim Y.K."/>
            <person name="Roh H."/>
        </authorList>
    </citation>
    <scope>NUCLEOTIDE SEQUENCE [LARGE SCALE GENOMIC DNA]</scope>
    <source>
        <strain evidence="3 4">KCOM 1275</strain>
    </source>
</reference>
<name>A0A241Q0X5_FUSNP</name>
<evidence type="ECO:0000313" key="4">
    <source>
        <dbReference type="Proteomes" id="UP000197638"/>
    </source>
</evidence>
<dbReference type="Pfam" id="PF03787">
    <property type="entry name" value="RAMPs"/>
    <property type="match status" value="1"/>
</dbReference>
<organism evidence="3 4">
    <name type="scientific">Fusobacterium nucleatum subsp. polymorphum</name>
    <name type="common">Fusobacterium polymorphum</name>
    <dbReference type="NCBI Taxonomy" id="76857"/>
    <lineage>
        <taxon>Bacteria</taxon>
        <taxon>Fusobacteriati</taxon>
        <taxon>Fusobacteriota</taxon>
        <taxon>Fusobacteriia</taxon>
        <taxon>Fusobacteriales</taxon>
        <taxon>Fusobacteriaceae</taxon>
        <taxon>Fusobacterium</taxon>
    </lineage>
</organism>
<gene>
    <name evidence="3" type="ORF">CBG61_05610</name>
</gene>
<evidence type="ECO:0000256" key="1">
    <source>
        <dbReference type="ARBA" id="ARBA00023118"/>
    </source>
</evidence>
<dbReference type="GO" id="GO:0051607">
    <property type="term" value="P:defense response to virus"/>
    <property type="evidence" value="ECO:0007669"/>
    <property type="project" value="UniProtKB-KW"/>
</dbReference>
<sequence length="723" mass="85154">MGKKISKGEKRDIVENINEKDGTFKFKHENEYMKIIKRFKNDIHIGSNIKYKMNGLNLEILDIDNSKCDNYQNKSTENNSSINKTSEKKKDDIEIKKYIDENKELNLKKDYYPYNFVSLGKVDEATRETFKRGNLSGKIKCSLKNLTPLFIGGNEDKEHTLVEEKYVIPASTIKGELRNIIEVLTRSCMKNVEDERLTYRYQMKKNGRTNIFGIIHKFPTEKELGKIIKADKIKVKKSILPDKYQESGFYPLKVDIKSVFVQEWIKKAKKITKYNKGDDDPNAINDFSNFKKLQSDIAGENAILWVSSKIDNKIYEKILIFDKETSDNYYSFTKDEFDDLNFLIKERRKREEKENSYFYINEVKEDSENTSSPNTLKKGDAIIFEEENKNAIRLAFSEIPRLRYKCKPIDLVPEQFRPCMDKEKLCFACRLFGTIGDNSKSKENNDNSKGESFAISSRVFVTDALSCDSQDDRKEHEIILKSLGEPHPTLLRFYLKYGDYDDKYAKDKYEIRGRKFYWHHSKKIEANGDYSKYIKSFTDETNTTTNSKIYFLEPLQEFNFEINFKDLSEEELGILLYSIEIEEGKSLHKLGKAKAYGFGSCEIKIDKCLIKTENKYTSFDKNDSFKEYSKKEYTEKFIKKAKDEYSLDSNERKEIEELKYILNRSNILNFSNDKNSFPEKEKYDSKEKKMKYNTLNWFMNNKDYKLPTISDYIKESEKRKGKK</sequence>
<keyword evidence="1" id="KW-0051">Antiviral defense</keyword>
<dbReference type="Proteomes" id="UP000197638">
    <property type="component" value="Chromosome"/>
</dbReference>
<evidence type="ECO:0000259" key="2">
    <source>
        <dbReference type="Pfam" id="PF03787"/>
    </source>
</evidence>
<dbReference type="InterPro" id="IPR005537">
    <property type="entry name" value="RAMP_III_fam"/>
</dbReference>
<feature type="domain" description="CRISPR type III-associated protein" evidence="2">
    <location>
        <begin position="143"/>
        <end position="323"/>
    </location>
</feature>
<dbReference type="AlphaFoldDB" id="A0A241Q0X5"/>
<protein>
    <submittedName>
        <fullName evidence="3">CRISPR-associated RAMP family protein</fullName>
    </submittedName>
</protein>
<dbReference type="NCBIfam" id="TIGR03986">
    <property type="entry name" value="TIGR03986 family CRISPR-associated RAMP protein"/>
    <property type="match status" value="1"/>
</dbReference>